<proteinExistence type="predicted"/>
<sequence>MRRRLPAPFALAARHMLGSHGDTQRGCNKNYVRSIHMHSHGCGHNHSHTLEGFDPGSSLRQCQLVTLVGGLMNVVISGAKISIGSSGGSVALVADGFHALVDILADVVSYITIVLSTRVFPRCRFPFGIGRVETAGAVIVSAMLFLGGLGLMFKSLQGCWKELSRLSVSFRMAFSHKSSRQEEPHHATPSTHYSHSEGAHGHSHFQITQTDAEGRVMVVWAMVLVSAVSIVGKEILFHWTKRVGEQAGSRVVVANAYHHRADAWSGLLALVGAMGHCVGLPGLDGLAGLLVSGSICHMGYKVMHASVLEFFDFQRGCEVGTVRRALQDYGKMPLVNPVLTRHGQSYTLHVTLLAEAKDSAEALATATRELTLLAQKSVRVTDTFISICVCARNDESSLRAALETVESFHDLKPIHCRWETKCLFVPATLPEECLKDVQAVASFFGMQLVIGKENPGAMRERGHEIQR</sequence>
<dbReference type="Gene3D" id="1.20.1510.10">
    <property type="entry name" value="Cation efflux protein transmembrane domain"/>
    <property type="match status" value="1"/>
</dbReference>
<dbReference type="GO" id="GO:0016020">
    <property type="term" value="C:membrane"/>
    <property type="evidence" value="ECO:0007669"/>
    <property type="project" value="UniProtKB-SubCell"/>
</dbReference>
<dbReference type="Pfam" id="PF01545">
    <property type="entry name" value="Cation_efflux"/>
    <property type="match status" value="2"/>
</dbReference>
<dbReference type="AlphaFoldDB" id="G0U4X9"/>
<feature type="region of interest" description="Disordered" evidence="6">
    <location>
        <begin position="178"/>
        <end position="199"/>
    </location>
</feature>
<evidence type="ECO:0000256" key="6">
    <source>
        <dbReference type="SAM" id="MobiDB-lite"/>
    </source>
</evidence>
<feature type="domain" description="Cation efflux protein transmembrane" evidence="8">
    <location>
        <begin position="212"/>
        <end position="308"/>
    </location>
</feature>
<keyword evidence="4 7" id="KW-1133">Transmembrane helix</keyword>
<evidence type="ECO:0000259" key="8">
    <source>
        <dbReference type="Pfam" id="PF01545"/>
    </source>
</evidence>
<keyword evidence="5 7" id="KW-0472">Membrane</keyword>
<dbReference type="EMBL" id="HE573026">
    <property type="protein sequence ID" value="CCC52494.1"/>
    <property type="molecule type" value="Genomic_DNA"/>
</dbReference>
<organism evidence="9">
    <name type="scientific">Trypanosoma vivax (strain Y486)</name>
    <dbReference type="NCBI Taxonomy" id="1055687"/>
    <lineage>
        <taxon>Eukaryota</taxon>
        <taxon>Discoba</taxon>
        <taxon>Euglenozoa</taxon>
        <taxon>Kinetoplastea</taxon>
        <taxon>Metakinetoplastina</taxon>
        <taxon>Trypanosomatida</taxon>
        <taxon>Trypanosomatidae</taxon>
        <taxon>Trypanosoma</taxon>
        <taxon>Duttonella</taxon>
    </lineage>
</organism>
<accession>G0U4X9</accession>
<reference evidence="9" key="1">
    <citation type="journal article" date="2012" name="Proc. Natl. Acad. Sci. U.S.A.">
        <title>Antigenic diversity is generated by distinct evolutionary mechanisms in African trypanosome species.</title>
        <authorList>
            <person name="Jackson A.P."/>
            <person name="Berry A."/>
            <person name="Aslett M."/>
            <person name="Allison H.C."/>
            <person name="Burton P."/>
            <person name="Vavrova-Anderson J."/>
            <person name="Brown R."/>
            <person name="Browne H."/>
            <person name="Corton N."/>
            <person name="Hauser H."/>
            <person name="Gamble J."/>
            <person name="Gilderthorp R."/>
            <person name="Marcello L."/>
            <person name="McQuillan J."/>
            <person name="Otto T.D."/>
            <person name="Quail M.A."/>
            <person name="Sanders M.J."/>
            <person name="van Tonder A."/>
            <person name="Ginger M.L."/>
            <person name="Field M.C."/>
            <person name="Barry J.D."/>
            <person name="Hertz-Fowler C."/>
            <person name="Berriman M."/>
        </authorList>
    </citation>
    <scope>NUCLEOTIDE SEQUENCE</scope>
    <source>
        <strain evidence="9">Y486</strain>
    </source>
</reference>
<feature type="transmembrane region" description="Helical" evidence="7">
    <location>
        <begin position="103"/>
        <end position="120"/>
    </location>
</feature>
<name>G0U4X9_TRYVY</name>
<evidence type="ECO:0000256" key="1">
    <source>
        <dbReference type="ARBA" id="ARBA00004141"/>
    </source>
</evidence>
<dbReference type="InterPro" id="IPR058533">
    <property type="entry name" value="Cation_efflux_TM"/>
</dbReference>
<evidence type="ECO:0000313" key="9">
    <source>
        <dbReference type="EMBL" id="CCC52494.1"/>
    </source>
</evidence>
<gene>
    <name evidence="9" type="ORF">TVY486_1015360</name>
</gene>
<evidence type="ECO:0000256" key="7">
    <source>
        <dbReference type="SAM" id="Phobius"/>
    </source>
</evidence>
<evidence type="ECO:0000256" key="4">
    <source>
        <dbReference type="ARBA" id="ARBA00022989"/>
    </source>
</evidence>
<evidence type="ECO:0000256" key="5">
    <source>
        <dbReference type="ARBA" id="ARBA00023136"/>
    </source>
</evidence>
<protein>
    <submittedName>
        <fullName evidence="9">Putative cation transporter</fullName>
    </submittedName>
</protein>
<dbReference type="InterPro" id="IPR027469">
    <property type="entry name" value="Cation_efflux_TMD_sf"/>
</dbReference>
<keyword evidence="3 7" id="KW-0812">Transmembrane</keyword>
<evidence type="ECO:0000256" key="3">
    <source>
        <dbReference type="ARBA" id="ARBA00022692"/>
    </source>
</evidence>
<feature type="transmembrane region" description="Helical" evidence="7">
    <location>
        <begin position="64"/>
        <end position="83"/>
    </location>
</feature>
<evidence type="ECO:0000256" key="2">
    <source>
        <dbReference type="ARBA" id="ARBA00022448"/>
    </source>
</evidence>
<dbReference type="OMA" id="GHCVGMP"/>
<feature type="transmembrane region" description="Helical" evidence="7">
    <location>
        <begin position="132"/>
        <end position="153"/>
    </location>
</feature>
<feature type="domain" description="Cation efflux protein transmembrane" evidence="8">
    <location>
        <begin position="68"/>
        <end position="160"/>
    </location>
</feature>
<dbReference type="InterPro" id="IPR050291">
    <property type="entry name" value="CDF_Transporter"/>
</dbReference>
<comment type="subcellular location">
    <subcellularLocation>
        <location evidence="1">Membrane</location>
        <topology evidence="1">Multi-pass membrane protein</topology>
    </subcellularLocation>
</comment>
<dbReference type="PANTHER" id="PTHR43840:SF15">
    <property type="entry name" value="MITOCHONDRIAL METAL TRANSPORTER 1-RELATED"/>
    <property type="match status" value="1"/>
</dbReference>
<dbReference type="GO" id="GO:0008324">
    <property type="term" value="F:monoatomic cation transmembrane transporter activity"/>
    <property type="evidence" value="ECO:0007669"/>
    <property type="project" value="InterPro"/>
</dbReference>
<dbReference type="VEuPathDB" id="TriTrypDB:TvY486_1015360"/>
<dbReference type="PANTHER" id="PTHR43840">
    <property type="entry name" value="MITOCHONDRIAL METAL TRANSPORTER 1-RELATED"/>
    <property type="match status" value="1"/>
</dbReference>
<keyword evidence="2" id="KW-0813">Transport</keyword>
<dbReference type="SUPFAM" id="SSF161111">
    <property type="entry name" value="Cation efflux protein transmembrane domain-like"/>
    <property type="match status" value="1"/>
</dbReference>